<dbReference type="PANTHER" id="PTHR43557:SF2">
    <property type="entry name" value="RIESKE DOMAIN-CONTAINING PROTEIN-RELATED"/>
    <property type="match status" value="1"/>
</dbReference>
<dbReference type="Gene3D" id="3.30.390.30">
    <property type="match status" value="1"/>
</dbReference>
<evidence type="ECO:0000256" key="2">
    <source>
        <dbReference type="ARBA" id="ARBA00022630"/>
    </source>
</evidence>
<dbReference type="GO" id="GO:0005737">
    <property type="term" value="C:cytoplasm"/>
    <property type="evidence" value="ECO:0007669"/>
    <property type="project" value="TreeGrafter"/>
</dbReference>
<feature type="domain" description="Reductase C-terminal" evidence="6">
    <location>
        <begin position="324"/>
        <end position="406"/>
    </location>
</feature>
<evidence type="ECO:0000256" key="1">
    <source>
        <dbReference type="ARBA" id="ARBA00001974"/>
    </source>
</evidence>
<dbReference type="OrthoDB" id="4213189at2"/>
<dbReference type="Pfam" id="PF07992">
    <property type="entry name" value="Pyr_redox_2"/>
    <property type="match status" value="1"/>
</dbReference>
<evidence type="ECO:0000313" key="8">
    <source>
        <dbReference type="Proteomes" id="UP000198680"/>
    </source>
</evidence>
<accession>A0A1G9UUU5</accession>
<dbReference type="PANTHER" id="PTHR43557">
    <property type="entry name" value="APOPTOSIS-INDUCING FACTOR 1"/>
    <property type="match status" value="1"/>
</dbReference>
<feature type="domain" description="FAD/NAD(P)-binding" evidence="5">
    <location>
        <begin position="7"/>
        <end position="305"/>
    </location>
</feature>
<dbReference type="GO" id="GO:0051213">
    <property type="term" value="F:dioxygenase activity"/>
    <property type="evidence" value="ECO:0007669"/>
    <property type="project" value="UniProtKB-KW"/>
</dbReference>
<dbReference type="InterPro" id="IPR028202">
    <property type="entry name" value="Reductase_C"/>
</dbReference>
<evidence type="ECO:0000256" key="3">
    <source>
        <dbReference type="ARBA" id="ARBA00022827"/>
    </source>
</evidence>
<dbReference type="InterPro" id="IPR036188">
    <property type="entry name" value="FAD/NAD-bd_sf"/>
</dbReference>
<dbReference type="EMBL" id="FNHE01000007">
    <property type="protein sequence ID" value="SDM63656.1"/>
    <property type="molecule type" value="Genomic_DNA"/>
</dbReference>
<dbReference type="GO" id="GO:0016651">
    <property type="term" value="F:oxidoreductase activity, acting on NAD(P)H"/>
    <property type="evidence" value="ECO:0007669"/>
    <property type="project" value="TreeGrafter"/>
</dbReference>
<dbReference type="SUPFAM" id="SSF55424">
    <property type="entry name" value="FAD/NAD-linked reductases, dimerisation (C-terminal) domain"/>
    <property type="match status" value="1"/>
</dbReference>
<evidence type="ECO:0000259" key="5">
    <source>
        <dbReference type="Pfam" id="PF07992"/>
    </source>
</evidence>
<dbReference type="Gene3D" id="3.50.50.60">
    <property type="entry name" value="FAD/NAD(P)-binding domain"/>
    <property type="match status" value="2"/>
</dbReference>
<keyword evidence="4" id="KW-0560">Oxidoreductase</keyword>
<organism evidence="7 8">
    <name type="scientific">Geodermatophilus siccatus</name>
    <dbReference type="NCBI Taxonomy" id="1137991"/>
    <lineage>
        <taxon>Bacteria</taxon>
        <taxon>Bacillati</taxon>
        <taxon>Actinomycetota</taxon>
        <taxon>Actinomycetes</taxon>
        <taxon>Geodermatophilales</taxon>
        <taxon>Geodermatophilaceae</taxon>
        <taxon>Geodermatophilus</taxon>
    </lineage>
</organism>
<reference evidence="8" key="1">
    <citation type="submission" date="2016-10" db="EMBL/GenBank/DDBJ databases">
        <authorList>
            <person name="Varghese N."/>
            <person name="Submissions S."/>
        </authorList>
    </citation>
    <scope>NUCLEOTIDE SEQUENCE [LARGE SCALE GENOMIC DNA]</scope>
    <source>
        <strain evidence="8">DSM 45419</strain>
    </source>
</reference>
<dbReference type="PRINTS" id="PR00368">
    <property type="entry name" value="FADPNR"/>
</dbReference>
<dbReference type="STRING" id="1137991.SAMN05660642_02957"/>
<sequence length="409" mass="43409">MPIQDPFVVVGAGLAGAKAAETLREEGFDGPVVLVGAEPDRPYERPPLSKQYLLGRADRDSAFVHDAGWYAEHDVELRTGVRATRLDPAAHRLTLHTGEELGYARLLLATGASPRRLPVPGADLDGVRYLRTLADADRVRTDLAGGGRRVVVVGAGWIGLEVAAAARSHGNTVTVVEPQPTPLHAVLGAEMGRVFARLHRDHGVELLTDTVVREIRGSGGRATTVVTDGHAGLPADVVVVGVGVVPDSRLAAAAGLEVDNGVVVDEALRSSAPDVHAAGDVAAAFHPLYGRHVRVEHWANALHQGPAAARSMLGQEVVFDRVPYFFTDQYELGMEYSGLAGPGDTVVCRGNPDDGAFIAFWTADGRVTAGMNVDVWDVTAPIQQLIRSRRQVQPARLADPDTPLELLAG</sequence>
<evidence type="ECO:0000259" key="6">
    <source>
        <dbReference type="Pfam" id="PF14759"/>
    </source>
</evidence>
<dbReference type="AlphaFoldDB" id="A0A1G9UUU5"/>
<dbReference type="InterPro" id="IPR050446">
    <property type="entry name" value="FAD-oxidoreductase/Apoptosis"/>
</dbReference>
<evidence type="ECO:0000256" key="4">
    <source>
        <dbReference type="ARBA" id="ARBA00023002"/>
    </source>
</evidence>
<keyword evidence="8" id="KW-1185">Reference proteome</keyword>
<dbReference type="InterPro" id="IPR023753">
    <property type="entry name" value="FAD/NAD-binding_dom"/>
</dbReference>
<protein>
    <submittedName>
        <fullName evidence="7">3-phenylpropionate/trans-cinnamate dioxygenase ferredoxin reductase subunit</fullName>
    </submittedName>
</protein>
<comment type="cofactor">
    <cofactor evidence="1">
        <name>FAD</name>
        <dbReference type="ChEBI" id="CHEBI:57692"/>
    </cofactor>
</comment>
<dbReference type="InterPro" id="IPR016156">
    <property type="entry name" value="FAD/NAD-linked_Rdtase_dimer_sf"/>
</dbReference>
<dbReference type="SUPFAM" id="SSF51905">
    <property type="entry name" value="FAD/NAD(P)-binding domain"/>
    <property type="match status" value="2"/>
</dbReference>
<dbReference type="Pfam" id="PF14759">
    <property type="entry name" value="Reductase_C"/>
    <property type="match status" value="1"/>
</dbReference>
<gene>
    <name evidence="7" type="ORF">SAMN05660642_02957</name>
</gene>
<evidence type="ECO:0000313" key="7">
    <source>
        <dbReference type="EMBL" id="SDM63656.1"/>
    </source>
</evidence>
<keyword evidence="3" id="KW-0274">FAD</keyword>
<name>A0A1G9UUU5_9ACTN</name>
<keyword evidence="7" id="KW-0223">Dioxygenase</keyword>
<keyword evidence="2" id="KW-0285">Flavoprotein</keyword>
<dbReference type="Proteomes" id="UP000198680">
    <property type="component" value="Unassembled WGS sequence"/>
</dbReference>
<dbReference type="PRINTS" id="PR00411">
    <property type="entry name" value="PNDRDTASEI"/>
</dbReference>
<proteinExistence type="predicted"/>
<dbReference type="RefSeq" id="WP_091219645.1">
    <property type="nucleotide sequence ID" value="NZ_FNHE01000007.1"/>
</dbReference>